<proteinExistence type="predicted"/>
<protein>
    <recommendedName>
        <fullName evidence="1">NTF2 fold domain-containing protein</fullName>
    </recommendedName>
</protein>
<comment type="caution">
    <text evidence="2">The sequence shown here is derived from an EMBL/GenBank/DDBJ whole genome shotgun (WGS) entry which is preliminary data.</text>
</comment>
<feature type="domain" description="NTF2 fold" evidence="1">
    <location>
        <begin position="92"/>
        <end position="165"/>
    </location>
</feature>
<dbReference type="AlphaFoldDB" id="A0A3R9P7J3"/>
<keyword evidence="3" id="KW-1185">Reference proteome</keyword>
<dbReference type="EMBL" id="RWIU01000001">
    <property type="protein sequence ID" value="RSK45912.1"/>
    <property type="molecule type" value="Genomic_DNA"/>
</dbReference>
<dbReference type="InterPro" id="IPR028921">
    <property type="entry name" value="NTF2_fold_dom"/>
</dbReference>
<organism evidence="2 3">
    <name type="scientific">Hymenobacter perfusus</name>
    <dbReference type="NCBI Taxonomy" id="1236770"/>
    <lineage>
        <taxon>Bacteria</taxon>
        <taxon>Pseudomonadati</taxon>
        <taxon>Bacteroidota</taxon>
        <taxon>Cytophagia</taxon>
        <taxon>Cytophagales</taxon>
        <taxon>Hymenobacteraceae</taxon>
        <taxon>Hymenobacter</taxon>
    </lineage>
</organism>
<dbReference type="Pfam" id="PF15631">
    <property type="entry name" value="Imm-NTF2-2"/>
    <property type="match status" value="1"/>
</dbReference>
<accession>A0A3R9P7J3</accession>
<gene>
    <name evidence="2" type="ORF">EI293_01695</name>
</gene>
<reference evidence="2 3" key="1">
    <citation type="submission" date="2018-12" db="EMBL/GenBank/DDBJ databases">
        <authorList>
            <person name="Feng G."/>
            <person name="Zhu H."/>
        </authorList>
    </citation>
    <scope>NUCLEOTIDE SEQUENCE [LARGE SCALE GENOMIC DNA]</scope>
    <source>
        <strain evidence="2 3">LMG 26000</strain>
    </source>
</reference>
<evidence type="ECO:0000259" key="1">
    <source>
        <dbReference type="Pfam" id="PF15631"/>
    </source>
</evidence>
<dbReference type="OrthoDB" id="886637at2"/>
<sequence length="166" mass="18471">MTSGGSGSNYILYSKATMSKMLCMRLLIVVLASLFTSSCNKKDEQTSRSEFMDAQKFSPKLLKQARAITDRMLNEPVDIRLPAHAAIRDANTAITIAEALAFSEFGEKEVRDERPYNVMYIDGYWVVTGSMKEAIVDTDKHVTIGGVFEVILDAKDGRVLRLTHGE</sequence>
<dbReference type="Proteomes" id="UP000270291">
    <property type="component" value="Unassembled WGS sequence"/>
</dbReference>
<evidence type="ECO:0000313" key="3">
    <source>
        <dbReference type="Proteomes" id="UP000270291"/>
    </source>
</evidence>
<name>A0A3R9P7J3_9BACT</name>
<evidence type="ECO:0000313" key="2">
    <source>
        <dbReference type="EMBL" id="RSK45912.1"/>
    </source>
</evidence>